<dbReference type="GeneID" id="119734021"/>
<dbReference type="OMA" id="RMTDFIE"/>
<dbReference type="EnsemblMetazoa" id="XM_038207397.1">
    <property type="protein sequence ID" value="XP_038063325.1"/>
    <property type="gene ID" value="LOC119734021"/>
</dbReference>
<dbReference type="Pfam" id="PF25095">
    <property type="entry name" value="C2H2-zf_KIN17"/>
    <property type="match status" value="1"/>
</dbReference>
<dbReference type="Proteomes" id="UP000887568">
    <property type="component" value="Unplaced"/>
</dbReference>
<dbReference type="Pfam" id="PF25092">
    <property type="entry name" value="SH3_KIN17_C"/>
    <property type="match status" value="1"/>
</dbReference>
<name>A0A914AH66_PATMI</name>
<dbReference type="InterPro" id="IPR037321">
    <property type="entry name" value="KIN17-like"/>
</dbReference>
<proteinExistence type="inferred from homology"/>
<keyword evidence="8" id="KW-1185">Reference proteome</keyword>
<dbReference type="Gene3D" id="2.30.30.30">
    <property type="match status" value="1"/>
</dbReference>
<protein>
    <recommendedName>
        <fullName evidence="6">DNA/RNA-binding protein Kin17 WH-like domain-containing protein</fullName>
    </recommendedName>
</protein>
<feature type="domain" description="DNA/RNA-binding protein Kin17 WH-like" evidence="6">
    <location>
        <begin position="52"/>
        <end position="178"/>
    </location>
</feature>
<sequence>MPKQGFLTPKAIANRIKSKGLQKLRWFCQMCQKQCRDENGFKCHTMSESHQRQLLLFAENEEKFLDHFSEEFFDTFMELLRRRFNTRRVHCNVVYNEYIQHKDHCHMNATKWETLTEFVKWLGREGFCKVDQTEKGWFIAYIDRDPETIARQESLAKKEKLELDDEERTQRFIQRQVEKAAENKTDQDTGQEYTELQREEGEGLVSFNLGQMAAGTASKTDPASSKQKGAAGEGKSDAVSKDGKVQSRWSNPLKDSQSVKRKDGNSGGKSGKRKSALEEIIEEEERKKKAKVTHTQNWLTEGIVVKITTKRLGDRFYKKKGVITKVENMFTGIVKMIDSGAKLKVDQLHVETVIPSPGRMVAVVNGPHRGQQASLVTLQEEACSVVIKLQTGPMAGKTVSGIPYEDISKLAPQET</sequence>
<dbReference type="InterPro" id="IPR056767">
    <property type="entry name" value="C2H2-Znf_KIN17"/>
</dbReference>
<dbReference type="Gene3D" id="2.30.30.140">
    <property type="match status" value="1"/>
</dbReference>
<accession>A0A914AH66</accession>
<evidence type="ECO:0000256" key="4">
    <source>
        <dbReference type="ARBA" id="ARBA00022833"/>
    </source>
</evidence>
<dbReference type="InterPro" id="IPR041995">
    <property type="entry name" value="KOW_KIN17"/>
</dbReference>
<dbReference type="PANTHER" id="PTHR12805:SF0">
    <property type="entry name" value="DNA_RNA-BINDING PROTEIN KIN17"/>
    <property type="match status" value="1"/>
</dbReference>
<feature type="compositionally biased region" description="Polar residues" evidence="5">
    <location>
        <begin position="217"/>
        <end position="227"/>
    </location>
</feature>
<dbReference type="CDD" id="cd13155">
    <property type="entry name" value="KOW_KIN17"/>
    <property type="match status" value="1"/>
</dbReference>
<dbReference type="InterPro" id="IPR036236">
    <property type="entry name" value="Znf_C2H2_sf"/>
</dbReference>
<comment type="similarity">
    <text evidence="1">Belongs to the KIN17 family.</text>
</comment>
<feature type="region of interest" description="Disordered" evidence="5">
    <location>
        <begin position="176"/>
        <end position="197"/>
    </location>
</feature>
<dbReference type="PANTHER" id="PTHR12805">
    <property type="entry name" value="KIN17 KIN, ANTIGENIC DETERMINANT OF RECA PROTEIN HOMOLOG"/>
    <property type="match status" value="1"/>
</dbReference>
<dbReference type="FunFam" id="1.10.10.2030:FF:000001">
    <property type="entry name" value="DNA/RNA-binding protein KIN17, putative"/>
    <property type="match status" value="1"/>
</dbReference>
<dbReference type="GO" id="GO:0008270">
    <property type="term" value="F:zinc ion binding"/>
    <property type="evidence" value="ECO:0007669"/>
    <property type="project" value="UniProtKB-KW"/>
</dbReference>
<dbReference type="Pfam" id="PF10357">
    <property type="entry name" value="WH_KIN17"/>
    <property type="match status" value="1"/>
</dbReference>
<keyword evidence="2" id="KW-0479">Metal-binding</keyword>
<dbReference type="SMART" id="SM01253">
    <property type="entry name" value="Kin17_mid"/>
    <property type="match status" value="1"/>
</dbReference>
<organism evidence="7 8">
    <name type="scientific">Patiria miniata</name>
    <name type="common">Bat star</name>
    <name type="synonym">Asterina miniata</name>
    <dbReference type="NCBI Taxonomy" id="46514"/>
    <lineage>
        <taxon>Eukaryota</taxon>
        <taxon>Metazoa</taxon>
        <taxon>Echinodermata</taxon>
        <taxon>Eleutherozoa</taxon>
        <taxon>Asterozoa</taxon>
        <taxon>Asteroidea</taxon>
        <taxon>Valvatacea</taxon>
        <taxon>Valvatida</taxon>
        <taxon>Asterinidae</taxon>
        <taxon>Patiria</taxon>
    </lineage>
</organism>
<keyword evidence="4" id="KW-0862">Zinc</keyword>
<dbReference type="InterPro" id="IPR019447">
    <property type="entry name" value="DNA/RNA-bd_Kin17_WH-like_dom"/>
</dbReference>
<dbReference type="GO" id="GO:0006974">
    <property type="term" value="P:DNA damage response"/>
    <property type="evidence" value="ECO:0007669"/>
    <property type="project" value="TreeGrafter"/>
</dbReference>
<evidence type="ECO:0000259" key="6">
    <source>
        <dbReference type="SMART" id="SM01253"/>
    </source>
</evidence>
<dbReference type="AlphaFoldDB" id="A0A914AH66"/>
<evidence type="ECO:0000313" key="7">
    <source>
        <dbReference type="EnsemblMetazoa" id="XP_038063325.1"/>
    </source>
</evidence>
<feature type="compositionally biased region" description="Basic and acidic residues" evidence="5">
    <location>
        <begin position="234"/>
        <end position="245"/>
    </location>
</feature>
<keyword evidence="3" id="KW-0863">Zinc-finger</keyword>
<dbReference type="SUPFAM" id="SSF57667">
    <property type="entry name" value="beta-beta-alpha zinc fingers"/>
    <property type="match status" value="1"/>
</dbReference>
<dbReference type="InterPro" id="IPR041330">
    <property type="entry name" value="KN17_SH3"/>
</dbReference>
<reference evidence="7" key="1">
    <citation type="submission" date="2022-11" db="UniProtKB">
        <authorList>
            <consortium name="EnsemblMetazoa"/>
        </authorList>
    </citation>
    <scope>IDENTIFICATION</scope>
</reference>
<dbReference type="RefSeq" id="XP_038063325.1">
    <property type="nucleotide sequence ID" value="XM_038207397.1"/>
</dbReference>
<evidence type="ECO:0000256" key="3">
    <source>
        <dbReference type="ARBA" id="ARBA00022771"/>
    </source>
</evidence>
<dbReference type="GO" id="GO:0003690">
    <property type="term" value="F:double-stranded DNA binding"/>
    <property type="evidence" value="ECO:0007669"/>
    <property type="project" value="TreeGrafter"/>
</dbReference>
<feature type="region of interest" description="Disordered" evidence="5">
    <location>
        <begin position="214"/>
        <end position="276"/>
    </location>
</feature>
<dbReference type="OrthoDB" id="10266249at2759"/>
<dbReference type="GO" id="GO:0006260">
    <property type="term" value="P:DNA replication"/>
    <property type="evidence" value="ECO:0007669"/>
    <property type="project" value="TreeGrafter"/>
</dbReference>
<dbReference type="Pfam" id="PF18131">
    <property type="entry name" value="KN17_SH3"/>
    <property type="match status" value="1"/>
</dbReference>
<evidence type="ECO:0000256" key="5">
    <source>
        <dbReference type="SAM" id="MobiDB-lite"/>
    </source>
</evidence>
<evidence type="ECO:0000256" key="2">
    <source>
        <dbReference type="ARBA" id="ARBA00022723"/>
    </source>
</evidence>
<dbReference type="Gene3D" id="1.10.10.2030">
    <property type="entry name" value="DNA/RNA-binding protein Kin17, conserved domain"/>
    <property type="match status" value="1"/>
</dbReference>
<dbReference type="InterPro" id="IPR038254">
    <property type="entry name" value="KIN17_WH-like_sf"/>
</dbReference>
<evidence type="ECO:0000313" key="8">
    <source>
        <dbReference type="Proteomes" id="UP000887568"/>
    </source>
</evidence>
<feature type="compositionally biased region" description="Polar residues" evidence="5">
    <location>
        <begin position="247"/>
        <end position="256"/>
    </location>
</feature>
<feature type="compositionally biased region" description="Basic and acidic residues" evidence="5">
    <location>
        <begin position="176"/>
        <end position="187"/>
    </location>
</feature>
<evidence type="ECO:0000256" key="1">
    <source>
        <dbReference type="ARBA" id="ARBA00008517"/>
    </source>
</evidence>
<dbReference type="FunFam" id="2.30.30.30:FF:000021">
    <property type="entry name" value="DNA/RNA-binding protein KIN17, putative"/>
    <property type="match status" value="1"/>
</dbReference>
<dbReference type="InterPro" id="IPR014722">
    <property type="entry name" value="Rib_uL2_dom2"/>
</dbReference>
<dbReference type="GO" id="GO:0005634">
    <property type="term" value="C:nucleus"/>
    <property type="evidence" value="ECO:0007669"/>
    <property type="project" value="TreeGrafter"/>
</dbReference>